<reference evidence="8" key="1">
    <citation type="submission" date="2019-07" db="EMBL/GenBank/DDBJ databases">
        <authorList>
            <person name="Dittberner H."/>
        </authorList>
    </citation>
    <scope>NUCLEOTIDE SEQUENCE [LARGE SCALE GENOMIC DNA]</scope>
</reference>
<dbReference type="InterPro" id="IPR030184">
    <property type="entry name" value="WAT1-related"/>
</dbReference>
<feature type="transmembrane region" description="Helical" evidence="6">
    <location>
        <begin position="180"/>
        <end position="197"/>
    </location>
</feature>
<dbReference type="PANTHER" id="PTHR31218">
    <property type="entry name" value="WAT1-RELATED PROTEIN"/>
    <property type="match status" value="1"/>
</dbReference>
<keyword evidence="5 6" id="KW-0472">Membrane</keyword>
<evidence type="ECO:0000256" key="6">
    <source>
        <dbReference type="RuleBase" id="RU363077"/>
    </source>
</evidence>
<keyword evidence="3 6" id="KW-0812">Transmembrane</keyword>
<feature type="transmembrane region" description="Helical" evidence="6">
    <location>
        <begin position="241"/>
        <end position="262"/>
    </location>
</feature>
<gene>
    <name evidence="8" type="ORF">ANE_LOCUS21938</name>
</gene>
<feature type="transmembrane region" description="Helical" evidence="6">
    <location>
        <begin position="71"/>
        <end position="93"/>
    </location>
</feature>
<dbReference type="GO" id="GO:0016020">
    <property type="term" value="C:membrane"/>
    <property type="evidence" value="ECO:0007669"/>
    <property type="project" value="UniProtKB-SubCell"/>
</dbReference>
<organism evidence="8 9">
    <name type="scientific">Arabis nemorensis</name>
    <dbReference type="NCBI Taxonomy" id="586526"/>
    <lineage>
        <taxon>Eukaryota</taxon>
        <taxon>Viridiplantae</taxon>
        <taxon>Streptophyta</taxon>
        <taxon>Embryophyta</taxon>
        <taxon>Tracheophyta</taxon>
        <taxon>Spermatophyta</taxon>
        <taxon>Magnoliopsida</taxon>
        <taxon>eudicotyledons</taxon>
        <taxon>Gunneridae</taxon>
        <taxon>Pentapetalae</taxon>
        <taxon>rosids</taxon>
        <taxon>malvids</taxon>
        <taxon>Brassicales</taxon>
        <taxon>Brassicaceae</taxon>
        <taxon>Arabideae</taxon>
        <taxon>Arabis</taxon>
    </lineage>
</organism>
<dbReference type="GO" id="GO:0022857">
    <property type="term" value="F:transmembrane transporter activity"/>
    <property type="evidence" value="ECO:0007669"/>
    <property type="project" value="InterPro"/>
</dbReference>
<protein>
    <recommendedName>
        <fullName evidence="6">WAT1-related protein</fullName>
    </recommendedName>
</protein>
<accession>A0A565CCY6</accession>
<evidence type="ECO:0000313" key="8">
    <source>
        <dbReference type="EMBL" id="VVB11494.1"/>
    </source>
</evidence>
<feature type="domain" description="EamA" evidence="7">
    <location>
        <begin position="9"/>
        <end position="144"/>
    </location>
</feature>
<feature type="transmembrane region" description="Helical" evidence="6">
    <location>
        <begin position="132"/>
        <end position="152"/>
    </location>
</feature>
<evidence type="ECO:0000256" key="3">
    <source>
        <dbReference type="ARBA" id="ARBA00022692"/>
    </source>
</evidence>
<feature type="domain" description="EamA" evidence="7">
    <location>
        <begin position="179"/>
        <end position="314"/>
    </location>
</feature>
<proteinExistence type="inferred from homology"/>
<dbReference type="InterPro" id="IPR000620">
    <property type="entry name" value="EamA_dom"/>
</dbReference>
<sequence>MMMMIRHKANMAMVLVQVVYAGMALLSKVAISQGTNPFVFVFYRQAFATIALSPFAFFLESAKSSPLSFVLLLKIFMISLFGLTLSLNLYYVAIDNTTATFAAATTNAIPSITFVLALLFRVETVTLKKSHGVAKVFGSVVGILGALVFAFVKGPSLINHHTSKTIPIGGVPSTKDSVKGSITMLAANTCWCLWIVLQGKLMKEYPAKLRLVTLQCMFSCMQTAVWAIALNRSPSVWKIEFGLPLLSMVYCGIVVTGFTYWLQVWAIEKKGPVFTALYTPLALIITCIVSSLLFKETLYLGSVGGALLLVFGLYSGLWAKTKEEDIQKHEEKQSKQEFKEVVIVLDCVPTHR</sequence>
<evidence type="ECO:0000256" key="4">
    <source>
        <dbReference type="ARBA" id="ARBA00022989"/>
    </source>
</evidence>
<evidence type="ECO:0000256" key="2">
    <source>
        <dbReference type="ARBA" id="ARBA00007635"/>
    </source>
</evidence>
<name>A0A565CCY6_9BRAS</name>
<dbReference type="EMBL" id="CABITT030000007">
    <property type="protein sequence ID" value="VVB11494.1"/>
    <property type="molecule type" value="Genomic_DNA"/>
</dbReference>
<feature type="transmembrane region" description="Helical" evidence="6">
    <location>
        <begin position="209"/>
        <end position="229"/>
    </location>
</feature>
<keyword evidence="4 6" id="KW-1133">Transmembrane helix</keyword>
<feature type="transmembrane region" description="Helical" evidence="6">
    <location>
        <begin position="42"/>
        <end position="59"/>
    </location>
</feature>
<evidence type="ECO:0000259" key="7">
    <source>
        <dbReference type="Pfam" id="PF00892"/>
    </source>
</evidence>
<dbReference type="OrthoDB" id="1728340at2759"/>
<dbReference type="Proteomes" id="UP000489600">
    <property type="component" value="Unassembled WGS sequence"/>
</dbReference>
<evidence type="ECO:0000256" key="5">
    <source>
        <dbReference type="ARBA" id="ARBA00023136"/>
    </source>
</evidence>
<comment type="caution">
    <text evidence="8">The sequence shown here is derived from an EMBL/GenBank/DDBJ whole genome shotgun (WGS) entry which is preliminary data.</text>
</comment>
<comment type="subcellular location">
    <subcellularLocation>
        <location evidence="1 6">Membrane</location>
        <topology evidence="1 6">Multi-pass membrane protein</topology>
    </subcellularLocation>
</comment>
<comment type="similarity">
    <text evidence="2 6">Belongs to the drug/metabolite transporter (DMT) superfamily. Plant drug/metabolite exporter (P-DME) (TC 2.A.7.4) family.</text>
</comment>
<feature type="transmembrane region" description="Helical" evidence="6">
    <location>
        <begin position="99"/>
        <end position="120"/>
    </location>
</feature>
<feature type="transmembrane region" description="Helical" evidence="6">
    <location>
        <begin position="274"/>
        <end position="293"/>
    </location>
</feature>
<feature type="transmembrane region" description="Helical" evidence="6">
    <location>
        <begin position="299"/>
        <end position="319"/>
    </location>
</feature>
<dbReference type="Pfam" id="PF00892">
    <property type="entry name" value="EamA"/>
    <property type="match status" value="2"/>
</dbReference>
<evidence type="ECO:0000256" key="1">
    <source>
        <dbReference type="ARBA" id="ARBA00004141"/>
    </source>
</evidence>
<dbReference type="InterPro" id="IPR037185">
    <property type="entry name" value="EmrE-like"/>
</dbReference>
<dbReference type="SUPFAM" id="SSF103481">
    <property type="entry name" value="Multidrug resistance efflux transporter EmrE"/>
    <property type="match status" value="2"/>
</dbReference>
<evidence type="ECO:0000313" key="9">
    <source>
        <dbReference type="Proteomes" id="UP000489600"/>
    </source>
</evidence>
<dbReference type="AlphaFoldDB" id="A0A565CCY6"/>
<keyword evidence="9" id="KW-1185">Reference proteome</keyword>